<evidence type="ECO:0000259" key="7">
    <source>
        <dbReference type="Pfam" id="PF02687"/>
    </source>
</evidence>
<keyword evidence="5 6" id="KW-0472">Membrane</keyword>
<feature type="transmembrane region" description="Helical" evidence="6">
    <location>
        <begin position="200"/>
        <end position="225"/>
    </location>
</feature>
<organism evidence="8 9">
    <name type="scientific">Actinocorallia libanotica</name>
    <dbReference type="NCBI Taxonomy" id="46162"/>
    <lineage>
        <taxon>Bacteria</taxon>
        <taxon>Bacillati</taxon>
        <taxon>Actinomycetota</taxon>
        <taxon>Actinomycetes</taxon>
        <taxon>Streptosporangiales</taxon>
        <taxon>Thermomonosporaceae</taxon>
        <taxon>Actinocorallia</taxon>
    </lineage>
</organism>
<feature type="transmembrane region" description="Helical" evidence="6">
    <location>
        <begin position="341"/>
        <end position="358"/>
    </location>
</feature>
<evidence type="ECO:0000313" key="8">
    <source>
        <dbReference type="EMBL" id="GAA0944164.1"/>
    </source>
</evidence>
<feature type="transmembrane region" description="Helical" evidence="6">
    <location>
        <begin position="696"/>
        <end position="722"/>
    </location>
</feature>
<gene>
    <name evidence="8" type="ORF">GCM10009550_16720</name>
</gene>
<feature type="transmembrane region" description="Helical" evidence="6">
    <location>
        <begin position="648"/>
        <end position="669"/>
    </location>
</feature>
<feature type="transmembrane region" description="Helical" evidence="6">
    <location>
        <begin position="734"/>
        <end position="760"/>
    </location>
</feature>
<sequence length="771" mass="80200">MSPAPVRRRPAPLRWCTELALGMRLSVAGGRSGWARLVMISLGVGLGVAMLLGAATMPALTAARDARGAARAVNIGETVPRGADTMLVTQIRSEYQDRLIDGWLLQPEGDRAPLPPGVDRRLAPGEMAASPALARLMASSEGELLRERWGGRVVATIGEAGLSGPGEYYFYLGTDRLTEGPAERIRSFGSPGFPGSPLPLVLLLLAMVGLVAVLLPVGIFLAAAVRFGGEARDRQLAALRLVGADTAMTRRIAAGETLAGALLGVVAGGVFYGAAGLLASRFAPSDMSFYLADFRPVPALAALTVVLVPVVAVLVAVAALRRVEAGPLGVVRRGGDRRRRLWWRLVLPAAGLVLLYPLHAGLSGLTDRVVYQAMAGVAALLAGVTLLLPWLVEALVRRLGGGGVAWQLAVRRLQLDNGTAVRAVSGIAVSVAGAIALQGLLAAAQTQYTMDTGYDTDRFQAVVQPREEGNAPEGGWKAALGKTAGVNAVSSVGLVLPDPSGAPESIELQIGDCAGLRQFAEFGGCTDGDVFVITDPGTSVPRPGTVYTFDALSGSEAGTRWKLPAEARAVPSTAGGLRGRTSILVTPSALHGVRLDPVAVDFYVALDSSDPYALERVRNTAAQTDPSASVWTVQERAVDATLAKIRKWLLVGATALLLLIGASMLVNVVEQLRERRRPLAVLVAFGTPRATLAGSVLYQVAIPVLLGLTLAVATGTGLAAILQTAAGTPVHFDWLGIGATSGTAALVILLTTAASLPLLWRLTHPGGLRSE</sequence>
<keyword evidence="4 6" id="KW-1133">Transmembrane helix</keyword>
<keyword evidence="2" id="KW-1003">Cell membrane</keyword>
<feature type="transmembrane region" description="Helical" evidence="6">
    <location>
        <begin position="33"/>
        <end position="55"/>
    </location>
</feature>
<evidence type="ECO:0000313" key="9">
    <source>
        <dbReference type="Proteomes" id="UP001500665"/>
    </source>
</evidence>
<evidence type="ECO:0000256" key="5">
    <source>
        <dbReference type="ARBA" id="ARBA00023136"/>
    </source>
</evidence>
<dbReference type="InterPro" id="IPR003838">
    <property type="entry name" value="ABC3_permease_C"/>
</dbReference>
<feature type="domain" description="ABC3 transporter permease C-terminal" evidence="7">
    <location>
        <begin position="209"/>
        <end position="322"/>
    </location>
</feature>
<dbReference type="Pfam" id="PF02687">
    <property type="entry name" value="FtsX"/>
    <property type="match status" value="2"/>
</dbReference>
<dbReference type="Proteomes" id="UP001500665">
    <property type="component" value="Unassembled WGS sequence"/>
</dbReference>
<dbReference type="RefSeq" id="WP_344238486.1">
    <property type="nucleotide sequence ID" value="NZ_BAAAHH010000004.1"/>
</dbReference>
<evidence type="ECO:0000256" key="6">
    <source>
        <dbReference type="SAM" id="Phobius"/>
    </source>
</evidence>
<feature type="transmembrane region" description="Helical" evidence="6">
    <location>
        <begin position="258"/>
        <end position="279"/>
    </location>
</feature>
<comment type="caution">
    <text evidence="8">The sequence shown here is derived from an EMBL/GenBank/DDBJ whole genome shotgun (WGS) entry which is preliminary data.</text>
</comment>
<comment type="subcellular location">
    <subcellularLocation>
        <location evidence="1">Cell membrane</location>
        <topology evidence="1">Multi-pass membrane protein</topology>
    </subcellularLocation>
</comment>
<feature type="transmembrane region" description="Helical" evidence="6">
    <location>
        <begin position="420"/>
        <end position="441"/>
    </location>
</feature>
<evidence type="ECO:0000256" key="4">
    <source>
        <dbReference type="ARBA" id="ARBA00022989"/>
    </source>
</evidence>
<evidence type="ECO:0000256" key="2">
    <source>
        <dbReference type="ARBA" id="ARBA00022475"/>
    </source>
</evidence>
<name>A0ABN1QLN5_9ACTN</name>
<reference evidence="8 9" key="1">
    <citation type="journal article" date="2019" name="Int. J. Syst. Evol. Microbiol.">
        <title>The Global Catalogue of Microorganisms (GCM) 10K type strain sequencing project: providing services to taxonomists for standard genome sequencing and annotation.</title>
        <authorList>
            <consortium name="The Broad Institute Genomics Platform"/>
            <consortium name="The Broad Institute Genome Sequencing Center for Infectious Disease"/>
            <person name="Wu L."/>
            <person name="Ma J."/>
        </authorList>
    </citation>
    <scope>NUCLEOTIDE SEQUENCE [LARGE SCALE GENOMIC DNA]</scope>
    <source>
        <strain evidence="8 9">JCM 10696</strain>
    </source>
</reference>
<keyword evidence="3 6" id="KW-0812">Transmembrane</keyword>
<keyword evidence="9" id="KW-1185">Reference proteome</keyword>
<feature type="transmembrane region" description="Helical" evidence="6">
    <location>
        <begin position="299"/>
        <end position="320"/>
    </location>
</feature>
<feature type="domain" description="ABC3 transporter permease C-terminal" evidence="7">
    <location>
        <begin position="653"/>
        <end position="757"/>
    </location>
</feature>
<accession>A0ABN1QLN5</accession>
<evidence type="ECO:0000256" key="1">
    <source>
        <dbReference type="ARBA" id="ARBA00004651"/>
    </source>
</evidence>
<protein>
    <submittedName>
        <fullName evidence="8">ABC transporter permease</fullName>
    </submittedName>
</protein>
<feature type="transmembrane region" description="Helical" evidence="6">
    <location>
        <begin position="370"/>
        <end position="392"/>
    </location>
</feature>
<dbReference type="EMBL" id="BAAAHH010000004">
    <property type="protein sequence ID" value="GAA0944164.1"/>
    <property type="molecule type" value="Genomic_DNA"/>
</dbReference>
<proteinExistence type="predicted"/>
<evidence type="ECO:0000256" key="3">
    <source>
        <dbReference type="ARBA" id="ARBA00022692"/>
    </source>
</evidence>